<evidence type="ECO:0000313" key="2">
    <source>
        <dbReference type="Proteomes" id="UP001476798"/>
    </source>
</evidence>
<proteinExistence type="predicted"/>
<keyword evidence="2" id="KW-1185">Reference proteome</keyword>
<organism evidence="1 2">
    <name type="scientific">Goodea atripinnis</name>
    <dbReference type="NCBI Taxonomy" id="208336"/>
    <lineage>
        <taxon>Eukaryota</taxon>
        <taxon>Metazoa</taxon>
        <taxon>Chordata</taxon>
        <taxon>Craniata</taxon>
        <taxon>Vertebrata</taxon>
        <taxon>Euteleostomi</taxon>
        <taxon>Actinopterygii</taxon>
        <taxon>Neopterygii</taxon>
        <taxon>Teleostei</taxon>
        <taxon>Neoteleostei</taxon>
        <taxon>Acanthomorphata</taxon>
        <taxon>Ovalentaria</taxon>
        <taxon>Atherinomorphae</taxon>
        <taxon>Cyprinodontiformes</taxon>
        <taxon>Goodeidae</taxon>
        <taxon>Goodea</taxon>
    </lineage>
</organism>
<reference evidence="1 2" key="1">
    <citation type="submission" date="2021-06" db="EMBL/GenBank/DDBJ databases">
        <authorList>
            <person name="Palmer J.M."/>
        </authorList>
    </citation>
    <scope>NUCLEOTIDE SEQUENCE [LARGE SCALE GENOMIC DNA]</scope>
    <source>
        <strain evidence="1 2">GA_2019</strain>
        <tissue evidence="1">Muscle</tissue>
    </source>
</reference>
<accession>A0ABV0NMU0</accession>
<dbReference type="Gene3D" id="2.60.40.10">
    <property type="entry name" value="Immunoglobulins"/>
    <property type="match status" value="1"/>
</dbReference>
<evidence type="ECO:0000313" key="1">
    <source>
        <dbReference type="EMBL" id="MEQ2172734.1"/>
    </source>
</evidence>
<protein>
    <submittedName>
        <fullName evidence="1">Uncharacterized protein</fullName>
    </submittedName>
</protein>
<feature type="non-terminal residue" evidence="1">
    <location>
        <position position="1"/>
    </location>
</feature>
<gene>
    <name evidence="1" type="ORF">GOODEAATRI_024304</name>
</gene>
<sequence>REYKCLLTNTTAVFFCSIDRSLMSDDDYTGTFTDLDGYEISLCQSQDNKAETCELLEEEYMPVLHMFRMVGTHVCILSSVKPNAPCCLTVSHNSSRHHFTWKSTYEKQSSETYLAENLMYQLQIYQTGGKRRDYEYPATFPQQLMENRAYSNIPSSVFDADLLSMQHPDGSTMVQLLDQRRSVRSLPGCCKSCSPVQDSGCWLCSDTSLEESSWYCNEYCTLSCLQQDGCVAPGHHGNLKTHPASQR</sequence>
<dbReference type="EMBL" id="JAHRIO010042680">
    <property type="protein sequence ID" value="MEQ2172734.1"/>
    <property type="molecule type" value="Genomic_DNA"/>
</dbReference>
<comment type="caution">
    <text evidence="1">The sequence shown here is derived from an EMBL/GenBank/DDBJ whole genome shotgun (WGS) entry which is preliminary data.</text>
</comment>
<name>A0ABV0NMU0_9TELE</name>
<dbReference type="Proteomes" id="UP001476798">
    <property type="component" value="Unassembled WGS sequence"/>
</dbReference>
<dbReference type="InterPro" id="IPR013783">
    <property type="entry name" value="Ig-like_fold"/>
</dbReference>